<dbReference type="PRINTS" id="PR00080">
    <property type="entry name" value="SDRFAMILY"/>
</dbReference>
<organism evidence="4 5">
    <name type="scientific">Celerinatantimonas yamalensis</name>
    <dbReference type="NCBI Taxonomy" id="559956"/>
    <lineage>
        <taxon>Bacteria</taxon>
        <taxon>Pseudomonadati</taxon>
        <taxon>Pseudomonadota</taxon>
        <taxon>Gammaproteobacteria</taxon>
        <taxon>Celerinatantimonadaceae</taxon>
        <taxon>Celerinatantimonas</taxon>
    </lineage>
</organism>
<dbReference type="PANTHER" id="PTHR44196:SF1">
    <property type="entry name" value="DEHYDROGENASE_REDUCTASE SDR FAMILY MEMBER 7B"/>
    <property type="match status" value="1"/>
</dbReference>
<dbReference type="InterPro" id="IPR002347">
    <property type="entry name" value="SDR_fam"/>
</dbReference>
<comment type="caution">
    <text evidence="4">The sequence shown here is derived from an EMBL/GenBank/DDBJ whole genome shotgun (WGS) entry which is preliminary data.</text>
</comment>
<dbReference type="SUPFAM" id="SSF51735">
    <property type="entry name" value="NAD(P)-binding Rossmann-fold domains"/>
    <property type="match status" value="1"/>
</dbReference>
<dbReference type="RefSeq" id="WP_408621956.1">
    <property type="nucleotide sequence ID" value="NZ_JBEQCT010000001.1"/>
</dbReference>
<accession>A0ABW9G449</accession>
<dbReference type="PRINTS" id="PR00081">
    <property type="entry name" value="GDHRDH"/>
</dbReference>
<evidence type="ECO:0000256" key="1">
    <source>
        <dbReference type="ARBA" id="ARBA00006484"/>
    </source>
</evidence>
<evidence type="ECO:0000313" key="5">
    <source>
        <dbReference type="Proteomes" id="UP001629953"/>
    </source>
</evidence>
<keyword evidence="2" id="KW-0560">Oxidoreductase</keyword>
<reference evidence="4 5" key="1">
    <citation type="journal article" date="2013" name="Int. J. Syst. Evol. Microbiol.">
        <title>Celerinatantimonas yamalensis sp. nov., a cold-adapted diazotrophic bacterium from a cold permafrost brine.</title>
        <authorList>
            <person name="Shcherbakova V."/>
            <person name="Chuvilskaya N."/>
            <person name="Rivkina E."/>
            <person name="Demidov N."/>
            <person name="Uchaeva V."/>
            <person name="Suetin S."/>
            <person name="Suzina N."/>
            <person name="Gilichinsky D."/>
        </authorList>
    </citation>
    <scope>NUCLEOTIDE SEQUENCE [LARGE SCALE GENOMIC DNA]</scope>
    <source>
        <strain evidence="4 5">C7</strain>
    </source>
</reference>
<evidence type="ECO:0000256" key="3">
    <source>
        <dbReference type="RuleBase" id="RU000363"/>
    </source>
</evidence>
<gene>
    <name evidence="4" type="ORF">ABUE30_01750</name>
</gene>
<dbReference type="PANTHER" id="PTHR44196">
    <property type="entry name" value="DEHYDROGENASE/REDUCTASE SDR FAMILY MEMBER 7B"/>
    <property type="match status" value="1"/>
</dbReference>
<protein>
    <submittedName>
        <fullName evidence="4">SDR family oxidoreductase</fullName>
    </submittedName>
</protein>
<proteinExistence type="inferred from homology"/>
<dbReference type="Pfam" id="PF00106">
    <property type="entry name" value="adh_short"/>
    <property type="match status" value="1"/>
</dbReference>
<dbReference type="InterPro" id="IPR036291">
    <property type="entry name" value="NAD(P)-bd_dom_sf"/>
</dbReference>
<dbReference type="EMBL" id="JBEQCT010000001">
    <property type="protein sequence ID" value="MFM2483801.1"/>
    <property type="molecule type" value="Genomic_DNA"/>
</dbReference>
<evidence type="ECO:0000313" key="4">
    <source>
        <dbReference type="EMBL" id="MFM2483801.1"/>
    </source>
</evidence>
<dbReference type="Gene3D" id="3.40.50.720">
    <property type="entry name" value="NAD(P)-binding Rossmann-like Domain"/>
    <property type="match status" value="1"/>
</dbReference>
<name>A0ABW9G449_9GAMM</name>
<comment type="similarity">
    <text evidence="1 3">Belongs to the short-chain dehydrogenases/reductases (SDR) family.</text>
</comment>
<evidence type="ECO:0000256" key="2">
    <source>
        <dbReference type="ARBA" id="ARBA00023002"/>
    </source>
</evidence>
<dbReference type="Proteomes" id="UP001629953">
    <property type="component" value="Unassembled WGS sequence"/>
</dbReference>
<keyword evidence="5" id="KW-1185">Reference proteome</keyword>
<sequence>MNLTGNTILVTGGSSGIGKALAESLHKLGNQVIITGRNVPALSLVTSANPGMRSEELDISNPLAIQAFGRKIVAEFPDLNVLINNAGIQFRENLKNQEGHVEAMEALITTNLLGPLRLTAALLPHLLTRDSSTVINVTSGLGFVPGTWVPTYSATKAAHHSYTVSLRRQMRDTSVEVLELIPPYVQTNLGPGHGSDPAAMPLAEFIDEVIAILRSGPEEGEIVVDRCLHLRRAVENGNFEEIFHRLNG</sequence>